<proteinExistence type="predicted"/>
<evidence type="ECO:0000313" key="1">
    <source>
        <dbReference type="EMBL" id="KAK3697682.1"/>
    </source>
</evidence>
<gene>
    <name evidence="1" type="ORF">LTR37_017331</name>
</gene>
<dbReference type="EMBL" id="JAUTXU010000222">
    <property type="protein sequence ID" value="KAK3697682.1"/>
    <property type="molecule type" value="Genomic_DNA"/>
</dbReference>
<accession>A0ACC3MKB7</accession>
<organism evidence="1 2">
    <name type="scientific">Vermiconidia calcicola</name>
    <dbReference type="NCBI Taxonomy" id="1690605"/>
    <lineage>
        <taxon>Eukaryota</taxon>
        <taxon>Fungi</taxon>
        <taxon>Dikarya</taxon>
        <taxon>Ascomycota</taxon>
        <taxon>Pezizomycotina</taxon>
        <taxon>Dothideomycetes</taxon>
        <taxon>Dothideomycetidae</taxon>
        <taxon>Mycosphaerellales</taxon>
        <taxon>Extremaceae</taxon>
        <taxon>Vermiconidia</taxon>
    </lineage>
</organism>
<dbReference type="Proteomes" id="UP001281147">
    <property type="component" value="Unassembled WGS sequence"/>
</dbReference>
<evidence type="ECO:0000313" key="2">
    <source>
        <dbReference type="Proteomes" id="UP001281147"/>
    </source>
</evidence>
<comment type="caution">
    <text evidence="1">The sequence shown here is derived from an EMBL/GenBank/DDBJ whole genome shotgun (WGS) entry which is preliminary data.</text>
</comment>
<reference evidence="1" key="1">
    <citation type="submission" date="2023-07" db="EMBL/GenBank/DDBJ databases">
        <title>Black Yeasts Isolated from many extreme environments.</title>
        <authorList>
            <person name="Coleine C."/>
            <person name="Stajich J.E."/>
            <person name="Selbmann L."/>
        </authorList>
    </citation>
    <scope>NUCLEOTIDE SEQUENCE</scope>
    <source>
        <strain evidence="1">CCFEE 5714</strain>
    </source>
</reference>
<protein>
    <submittedName>
        <fullName evidence="1">Uncharacterized protein</fullName>
    </submittedName>
</protein>
<sequence>MVEYTAGGDTYWRTDTNNTLHKKTTKAALKTELGRAGSKFKKSITKAELWETKQRLDKGLISYAACSVKELRGFVEARGILTTDNKCSTRSSLTTKLIAADRSPRFNGLFALPAELRVRIYEYSMSSFPKRLRTPAEPPLARTCRQLRNEVLPIFYSTFTIELTFLRPNPTSNCHPDDDTTRFLSSISPENLAAIRSVYLNVSDILSRHHRVGAEFTILAGSILLELNDQPEILVSDGVQYRGKGRWNARNMTKQKIPVELQGFIDNIREVGGRKRLTLQVFKALCAIAGAIF</sequence>
<keyword evidence="2" id="KW-1185">Reference proteome</keyword>
<name>A0ACC3MKB7_9PEZI</name>